<protein>
    <recommendedName>
        <fullName evidence="1">Polymerase beta nucleotidyltransferase domain-containing protein</fullName>
    </recommendedName>
</protein>
<evidence type="ECO:0000313" key="3">
    <source>
        <dbReference type="Proteomes" id="UP000076925"/>
    </source>
</evidence>
<dbReference type="EMBL" id="ANNX02000035">
    <property type="protein sequence ID" value="KYC39365.1"/>
    <property type="molecule type" value="Genomic_DNA"/>
</dbReference>
<name>A0A139X3T9_9CYAN</name>
<dbReference type="InterPro" id="IPR052930">
    <property type="entry name" value="TA_antitoxin_MntA"/>
</dbReference>
<dbReference type="PANTHER" id="PTHR43852:SF3">
    <property type="entry name" value="NUCLEOTIDYLTRANSFERASE"/>
    <property type="match status" value="1"/>
</dbReference>
<dbReference type="AlphaFoldDB" id="A0A139X3T9"/>
<dbReference type="Pfam" id="PF18765">
    <property type="entry name" value="Polbeta"/>
    <property type="match status" value="1"/>
</dbReference>
<dbReference type="PANTHER" id="PTHR43852">
    <property type="entry name" value="NUCLEOTIDYLTRANSFERASE"/>
    <property type="match status" value="1"/>
</dbReference>
<evidence type="ECO:0000313" key="2">
    <source>
        <dbReference type="EMBL" id="KYC39365.1"/>
    </source>
</evidence>
<dbReference type="SUPFAM" id="SSF81301">
    <property type="entry name" value="Nucleotidyltransferase"/>
    <property type="match status" value="1"/>
</dbReference>
<keyword evidence="3" id="KW-1185">Reference proteome</keyword>
<dbReference type="InterPro" id="IPR043519">
    <property type="entry name" value="NT_sf"/>
</dbReference>
<dbReference type="Gene3D" id="3.30.460.10">
    <property type="entry name" value="Beta Polymerase, domain 2"/>
    <property type="match status" value="1"/>
</dbReference>
<dbReference type="RefSeq" id="WP_017740226.1">
    <property type="nucleotide sequence ID" value="NZ_KQ976354.1"/>
</dbReference>
<sequence>MSTPTIEEIEKLAQQLPEKIPYLKMLVLFGSRATGKTHTQSDWDFAVLFNEEDRKSHIKDNDWGWFEVPLILGKSFGIDPEKIDVVELNNSSWLVAHFVARDGILLYEKDPGGYEYFRSTSLRPESEMKKFRQEQRQLIEMALKKWGL</sequence>
<evidence type="ECO:0000259" key="1">
    <source>
        <dbReference type="Pfam" id="PF18765"/>
    </source>
</evidence>
<gene>
    <name evidence="2" type="ORF">WA1_32035</name>
</gene>
<dbReference type="Proteomes" id="UP000076925">
    <property type="component" value="Unassembled WGS sequence"/>
</dbReference>
<feature type="domain" description="Polymerase beta nucleotidyltransferase" evidence="1">
    <location>
        <begin position="11"/>
        <end position="111"/>
    </location>
</feature>
<dbReference type="OrthoDB" id="424879at2"/>
<proteinExistence type="predicted"/>
<comment type="caution">
    <text evidence="2">The sequence shown here is derived from an EMBL/GenBank/DDBJ whole genome shotgun (WGS) entry which is preliminary data.</text>
</comment>
<organism evidence="2 3">
    <name type="scientific">Scytonema hofmannii PCC 7110</name>
    <dbReference type="NCBI Taxonomy" id="128403"/>
    <lineage>
        <taxon>Bacteria</taxon>
        <taxon>Bacillati</taxon>
        <taxon>Cyanobacteriota</taxon>
        <taxon>Cyanophyceae</taxon>
        <taxon>Nostocales</taxon>
        <taxon>Scytonemataceae</taxon>
        <taxon>Scytonema</taxon>
    </lineage>
</organism>
<accession>A0A139X3T9</accession>
<dbReference type="CDD" id="cd05403">
    <property type="entry name" value="NT_KNTase_like"/>
    <property type="match status" value="1"/>
</dbReference>
<dbReference type="NCBIfam" id="NF047752">
    <property type="entry name" value="MntA_antitoxin"/>
    <property type="match status" value="1"/>
</dbReference>
<dbReference type="InterPro" id="IPR041633">
    <property type="entry name" value="Polbeta"/>
</dbReference>
<reference evidence="2 3" key="1">
    <citation type="journal article" date="2013" name="Genome Biol. Evol.">
        <title>Genomes of Stigonematalean cyanobacteria (subsection V) and the evolution of oxygenic photosynthesis from prokaryotes to plastids.</title>
        <authorList>
            <person name="Dagan T."/>
            <person name="Roettger M."/>
            <person name="Stucken K."/>
            <person name="Landan G."/>
            <person name="Koch R."/>
            <person name="Major P."/>
            <person name="Gould S.B."/>
            <person name="Goremykin V.V."/>
            <person name="Rippka R."/>
            <person name="Tandeau de Marsac N."/>
            <person name="Gugger M."/>
            <person name="Lockhart P.J."/>
            <person name="Allen J.F."/>
            <person name="Brune I."/>
            <person name="Maus I."/>
            <person name="Puhler A."/>
            <person name="Martin W.F."/>
        </authorList>
    </citation>
    <scope>NUCLEOTIDE SEQUENCE [LARGE SCALE GENOMIC DNA]</scope>
    <source>
        <strain evidence="2 3">PCC 7110</strain>
    </source>
</reference>
<dbReference type="STRING" id="128403.WA1_32035"/>